<feature type="region of interest" description="Disordered" evidence="1">
    <location>
        <begin position="1"/>
        <end position="23"/>
    </location>
</feature>
<sequence length="332" mass="37392">MLSEILVAQNNTSDSEPEDDCSSFTTVTIDSVEAHIQELLQQDSKNLSDLSENSVEVQDESQSEPETPSEAETIESLMRSYSGTVILVSNLDVGNVEDVRTLQQIWRSSIARWQREGRMIWIAYSNRDRTSQELAELTFAGFDIIIERGLSDLTLYCRSPVLHTNIAEHLVVQRPVRTTEHFVVIPDLETQLLSLLTSFIYALRRGGAIRDDMAGLVLSGQYSYDDYERTIAAVERRQMGTLFRIWIDRHANTVEINGLPTQEMVVRGVVRALALPVASFIVFEARIRRFHGSVQMPVLLGNQIPVSALSYENSLGNNTDDGYMADDESDDR</sequence>
<feature type="compositionally biased region" description="Acidic residues" evidence="1">
    <location>
        <begin position="57"/>
        <end position="71"/>
    </location>
</feature>
<name>A0ABV2SLN8_9GAMM</name>
<dbReference type="RefSeq" id="WP_354008355.1">
    <property type="nucleotide sequence ID" value="NZ_JBEWTA010000001.1"/>
</dbReference>
<evidence type="ECO:0000313" key="3">
    <source>
        <dbReference type="Proteomes" id="UP001549366"/>
    </source>
</evidence>
<protein>
    <recommendedName>
        <fullName evidence="4">CagE TrbE VirB component of type IV transporter system central domain-containing protein</fullName>
    </recommendedName>
</protein>
<keyword evidence="3" id="KW-1185">Reference proteome</keyword>
<reference evidence="2 3" key="1">
    <citation type="submission" date="2024-06" db="EMBL/GenBank/DDBJ databases">
        <title>Genomic Encyclopedia of Type Strains, Phase V (KMG-V): Genome sequencing to study the core and pangenomes of soil and plant-associated prokaryotes.</title>
        <authorList>
            <person name="Whitman W."/>
        </authorList>
    </citation>
    <scope>NUCLEOTIDE SEQUENCE [LARGE SCALE GENOMIC DNA]</scope>
    <source>
        <strain evidence="2 3">NE40</strain>
    </source>
</reference>
<evidence type="ECO:0000256" key="1">
    <source>
        <dbReference type="SAM" id="MobiDB-lite"/>
    </source>
</evidence>
<proteinExistence type="predicted"/>
<evidence type="ECO:0008006" key="4">
    <source>
        <dbReference type="Google" id="ProtNLM"/>
    </source>
</evidence>
<gene>
    <name evidence="2" type="ORF">V5J35_003446</name>
</gene>
<dbReference type="Proteomes" id="UP001549366">
    <property type="component" value="Unassembled WGS sequence"/>
</dbReference>
<feature type="region of interest" description="Disordered" evidence="1">
    <location>
        <begin position="50"/>
        <end position="71"/>
    </location>
</feature>
<accession>A0ABV2SLN8</accession>
<comment type="caution">
    <text evidence="2">The sequence shown here is derived from an EMBL/GenBank/DDBJ whole genome shotgun (WGS) entry which is preliminary data.</text>
</comment>
<dbReference type="EMBL" id="JBEWTB010000002">
    <property type="protein sequence ID" value="MET4758254.1"/>
    <property type="molecule type" value="Genomic_DNA"/>
</dbReference>
<organism evidence="2 3">
    <name type="scientific">Endozoicomonas lisbonensis</name>
    <dbReference type="NCBI Taxonomy" id="3120522"/>
    <lineage>
        <taxon>Bacteria</taxon>
        <taxon>Pseudomonadati</taxon>
        <taxon>Pseudomonadota</taxon>
        <taxon>Gammaproteobacteria</taxon>
        <taxon>Oceanospirillales</taxon>
        <taxon>Endozoicomonadaceae</taxon>
        <taxon>Endozoicomonas</taxon>
    </lineage>
</organism>
<evidence type="ECO:0000313" key="2">
    <source>
        <dbReference type="EMBL" id="MET4758254.1"/>
    </source>
</evidence>